<protein>
    <submittedName>
        <fullName evidence="3">DUF378 domain-containing protein</fullName>
    </submittedName>
</protein>
<gene>
    <name evidence="3" type="ORF">HS096_04040</name>
</gene>
<keyword evidence="2" id="KW-0812">Transmembrane</keyword>
<dbReference type="EMBL" id="JABTTY010000001">
    <property type="protein sequence ID" value="MBE7525527.1"/>
    <property type="molecule type" value="Genomic_DNA"/>
</dbReference>
<dbReference type="Pfam" id="PF04070">
    <property type="entry name" value="DUF378"/>
    <property type="match status" value="1"/>
</dbReference>
<sequence>MCGIHKTSWVLVLAGALNWGLVGLFKFNLVAAILGGLPLVERLVYVLVGVAAVMMLMKENCKTCKISVGDMKKKEETPAHHEGGHHEGGNMPPSGGMS</sequence>
<evidence type="ECO:0000256" key="2">
    <source>
        <dbReference type="SAM" id="Phobius"/>
    </source>
</evidence>
<reference evidence="3" key="1">
    <citation type="submission" date="2020-05" db="EMBL/GenBank/DDBJ databases">
        <title>High-Quality Genomes of Partial-Nitritation/Anammox System by Hierarchical Clustering Based Hybrid Assembly.</title>
        <authorList>
            <person name="Liu L."/>
            <person name="Wang Y."/>
            <person name="Che Y."/>
            <person name="Chen Y."/>
            <person name="Xia Y."/>
            <person name="Luo R."/>
            <person name="Cheng S.H."/>
            <person name="Zheng C."/>
            <person name="Zhang T."/>
        </authorList>
    </citation>
    <scope>NUCLEOTIDE SEQUENCE</scope>
    <source>
        <strain evidence="3">H1_PAT1</strain>
    </source>
</reference>
<evidence type="ECO:0000313" key="3">
    <source>
        <dbReference type="EMBL" id="MBE7525527.1"/>
    </source>
</evidence>
<feature type="compositionally biased region" description="Basic and acidic residues" evidence="1">
    <location>
        <begin position="72"/>
        <end position="88"/>
    </location>
</feature>
<feature type="region of interest" description="Disordered" evidence="1">
    <location>
        <begin position="72"/>
        <end position="98"/>
    </location>
</feature>
<dbReference type="InterPro" id="IPR007211">
    <property type="entry name" value="DUF378"/>
</dbReference>
<feature type="transmembrane region" description="Helical" evidence="2">
    <location>
        <begin position="9"/>
        <end position="33"/>
    </location>
</feature>
<keyword evidence="2" id="KW-1133">Transmembrane helix</keyword>
<name>A0A928TSG9_UNCKA</name>
<evidence type="ECO:0000256" key="1">
    <source>
        <dbReference type="SAM" id="MobiDB-lite"/>
    </source>
</evidence>
<accession>A0A928TSG9</accession>
<dbReference type="PANTHER" id="PTHR37304:SF1">
    <property type="entry name" value="MEMBRANE PROTEIN"/>
    <property type="match status" value="1"/>
</dbReference>
<keyword evidence="2" id="KW-0472">Membrane</keyword>
<evidence type="ECO:0000313" key="4">
    <source>
        <dbReference type="Proteomes" id="UP000710385"/>
    </source>
</evidence>
<feature type="transmembrane region" description="Helical" evidence="2">
    <location>
        <begin position="39"/>
        <end position="57"/>
    </location>
</feature>
<proteinExistence type="predicted"/>
<dbReference type="AlphaFoldDB" id="A0A928TSG9"/>
<comment type="caution">
    <text evidence="3">The sequence shown here is derived from an EMBL/GenBank/DDBJ whole genome shotgun (WGS) entry which is preliminary data.</text>
</comment>
<dbReference type="Proteomes" id="UP000710385">
    <property type="component" value="Unassembled WGS sequence"/>
</dbReference>
<dbReference type="PANTHER" id="PTHR37304">
    <property type="entry name" value="MEMBRANE PROTEIN-RELATED"/>
    <property type="match status" value="1"/>
</dbReference>
<organism evidence="3 4">
    <name type="scientific">candidate division WWE3 bacterium</name>
    <dbReference type="NCBI Taxonomy" id="2053526"/>
    <lineage>
        <taxon>Bacteria</taxon>
        <taxon>Katanobacteria</taxon>
    </lineage>
</organism>